<evidence type="ECO:0000256" key="5">
    <source>
        <dbReference type="ARBA" id="ARBA00023274"/>
    </source>
</evidence>
<dbReference type="NCBIfam" id="NF004366">
    <property type="entry name" value="PRK05738.3-2"/>
    <property type="match status" value="1"/>
</dbReference>
<organism evidence="8">
    <name type="scientific">uncultured bacterium Rifle_16ft_4_minimus_4190</name>
    <dbReference type="NCBI Taxonomy" id="1665159"/>
    <lineage>
        <taxon>Bacteria</taxon>
        <taxon>environmental samples</taxon>
    </lineage>
</organism>
<protein>
    <recommendedName>
        <fullName evidence="6">Large ribosomal subunit protein uL23</fullName>
    </recommendedName>
</protein>
<evidence type="ECO:0000256" key="6">
    <source>
        <dbReference type="HAMAP-Rule" id="MF_01369"/>
    </source>
</evidence>
<dbReference type="HAMAP" id="MF_01369_B">
    <property type="entry name" value="Ribosomal_uL23_B"/>
    <property type="match status" value="1"/>
</dbReference>
<dbReference type="InterPro" id="IPR001014">
    <property type="entry name" value="Ribosomal_uL23_CS"/>
</dbReference>
<dbReference type="GO" id="GO:0003735">
    <property type="term" value="F:structural constituent of ribosome"/>
    <property type="evidence" value="ECO:0007669"/>
    <property type="project" value="InterPro"/>
</dbReference>
<sequence length="96" mass="11056">MKDIYAVIKKPIITERSAYLKERGNKIIFQVEVNANKRDIKKAVEKVFNVHVMDVNTLNVKGKVKRFGKSFGKRPDWKKAIVTLKEGDKIELLEGI</sequence>
<comment type="function">
    <text evidence="6">One of the early assembly proteins it binds 23S rRNA. One of the proteins that surrounds the polypeptide exit tunnel on the outside of the ribosome. Forms the main docking site for trigger factor binding to the ribosome.</text>
</comment>
<dbReference type="GO" id="GO:0019843">
    <property type="term" value="F:rRNA binding"/>
    <property type="evidence" value="ECO:0007669"/>
    <property type="project" value="UniProtKB-UniRule"/>
</dbReference>
<accession>A0A0H4TC86</accession>
<evidence type="ECO:0000256" key="1">
    <source>
        <dbReference type="ARBA" id="ARBA00006700"/>
    </source>
</evidence>
<dbReference type="Pfam" id="PF00276">
    <property type="entry name" value="Ribosomal_L23"/>
    <property type="match status" value="1"/>
</dbReference>
<dbReference type="GO" id="GO:1990904">
    <property type="term" value="C:ribonucleoprotein complex"/>
    <property type="evidence" value="ECO:0007669"/>
    <property type="project" value="UniProtKB-KW"/>
</dbReference>
<dbReference type="InterPro" id="IPR013025">
    <property type="entry name" value="Ribosomal_uL23-like"/>
</dbReference>
<evidence type="ECO:0000256" key="3">
    <source>
        <dbReference type="ARBA" id="ARBA00022884"/>
    </source>
</evidence>
<keyword evidence="5 6" id="KW-0687">Ribonucleoprotein</keyword>
<dbReference type="InterPro" id="IPR012678">
    <property type="entry name" value="Ribosomal_uL23/eL15/eS24_sf"/>
</dbReference>
<dbReference type="PROSITE" id="PS00050">
    <property type="entry name" value="RIBOSOMAL_L23"/>
    <property type="match status" value="1"/>
</dbReference>
<dbReference type="GO" id="GO:0005840">
    <property type="term" value="C:ribosome"/>
    <property type="evidence" value="ECO:0007669"/>
    <property type="project" value="UniProtKB-KW"/>
</dbReference>
<dbReference type="GO" id="GO:0006412">
    <property type="term" value="P:translation"/>
    <property type="evidence" value="ECO:0007669"/>
    <property type="project" value="UniProtKB-UniRule"/>
</dbReference>
<reference evidence="8" key="1">
    <citation type="journal article" date="2015" name="ISME J.">
        <title>Aquifer environment selects for microbial species cohorts in sediment and groundwater.</title>
        <authorList>
            <person name="Hug L.A."/>
            <person name="Thomas B.C."/>
            <person name="Brown C.T."/>
            <person name="Frischkorn K.R."/>
            <person name="Williams K.H."/>
            <person name="Tringe S.G."/>
            <person name="Banfield J.F."/>
        </authorList>
    </citation>
    <scope>NUCLEOTIDE SEQUENCE</scope>
</reference>
<dbReference type="AlphaFoldDB" id="A0A0H4TC86"/>
<comment type="subunit">
    <text evidence="6">Part of the 50S ribosomal subunit. Contacts protein L29, and trigger factor when it is bound to the ribosome.</text>
</comment>
<dbReference type="Gene3D" id="3.30.70.330">
    <property type="match status" value="1"/>
</dbReference>
<dbReference type="NCBIfam" id="NF004363">
    <property type="entry name" value="PRK05738.2-4"/>
    <property type="match status" value="1"/>
</dbReference>
<evidence type="ECO:0000256" key="2">
    <source>
        <dbReference type="ARBA" id="ARBA00022730"/>
    </source>
</evidence>
<name>A0A0H4TC86_9BACT</name>
<comment type="similarity">
    <text evidence="1 6 7">Belongs to the universal ribosomal protein uL23 family.</text>
</comment>
<dbReference type="PANTHER" id="PTHR11620">
    <property type="entry name" value="60S RIBOSOMAL PROTEIN L23A"/>
    <property type="match status" value="1"/>
</dbReference>
<gene>
    <name evidence="6 8" type="primary">rplW</name>
</gene>
<evidence type="ECO:0000256" key="7">
    <source>
        <dbReference type="RuleBase" id="RU003934"/>
    </source>
</evidence>
<evidence type="ECO:0000256" key="4">
    <source>
        <dbReference type="ARBA" id="ARBA00022980"/>
    </source>
</evidence>
<dbReference type="NCBIfam" id="NF004359">
    <property type="entry name" value="PRK05738.1-3"/>
    <property type="match status" value="1"/>
</dbReference>
<dbReference type="InterPro" id="IPR012677">
    <property type="entry name" value="Nucleotide-bd_a/b_plait_sf"/>
</dbReference>
<dbReference type="EMBL" id="KT007029">
    <property type="protein sequence ID" value="AKQ04127.1"/>
    <property type="molecule type" value="Genomic_DNA"/>
</dbReference>
<keyword evidence="3 6" id="KW-0694">RNA-binding</keyword>
<dbReference type="SUPFAM" id="SSF54189">
    <property type="entry name" value="Ribosomal proteins S24e, L23 and L15e"/>
    <property type="match status" value="1"/>
</dbReference>
<keyword evidence="2 6" id="KW-0699">rRNA-binding</keyword>
<keyword evidence="4 6" id="KW-0689">Ribosomal protein</keyword>
<evidence type="ECO:0000313" key="8">
    <source>
        <dbReference type="EMBL" id="AKQ04127.1"/>
    </source>
</evidence>
<dbReference type="FunFam" id="3.30.70.330:FF:000001">
    <property type="entry name" value="50S ribosomal protein L23"/>
    <property type="match status" value="1"/>
</dbReference>
<proteinExistence type="inferred from homology"/>